<keyword evidence="1" id="KW-0238">DNA-binding</keyword>
<dbReference type="PANTHER" id="PTHR46797">
    <property type="entry name" value="HTH-TYPE TRANSCRIPTIONAL REGULATOR"/>
    <property type="match status" value="1"/>
</dbReference>
<dbReference type="InterPro" id="IPR050807">
    <property type="entry name" value="TransReg_Diox_bact_type"/>
</dbReference>
<dbReference type="Pfam" id="PF01381">
    <property type="entry name" value="HTH_3"/>
    <property type="match status" value="1"/>
</dbReference>
<gene>
    <name evidence="3" type="ORF">DNX69_15590</name>
</gene>
<evidence type="ECO:0000259" key="2">
    <source>
        <dbReference type="PROSITE" id="PS50943"/>
    </source>
</evidence>
<dbReference type="InterPro" id="IPR010982">
    <property type="entry name" value="Lambda_DNA-bd_dom_sf"/>
</dbReference>
<comment type="caution">
    <text evidence="3">The sequence shown here is derived from an EMBL/GenBank/DDBJ whole genome shotgun (WGS) entry which is preliminary data.</text>
</comment>
<evidence type="ECO:0000313" key="4">
    <source>
        <dbReference type="Proteomes" id="UP000248134"/>
    </source>
</evidence>
<evidence type="ECO:0000256" key="1">
    <source>
        <dbReference type="ARBA" id="ARBA00023125"/>
    </source>
</evidence>
<proteinExistence type="predicted"/>
<sequence>MEEIRTVRSMAQTGFGRRFPQRESTAVELLATNLRRLRLAKGWSQDQLAAALEVEQGVISLIENRRSNPTVLMLEAIAGALGVQLADLFEAKPTPRSRGQVERAGGRPE</sequence>
<dbReference type="GO" id="GO:0003700">
    <property type="term" value="F:DNA-binding transcription factor activity"/>
    <property type="evidence" value="ECO:0007669"/>
    <property type="project" value="TreeGrafter"/>
</dbReference>
<dbReference type="GO" id="GO:0005829">
    <property type="term" value="C:cytosol"/>
    <property type="evidence" value="ECO:0007669"/>
    <property type="project" value="TreeGrafter"/>
</dbReference>
<dbReference type="PROSITE" id="PS50943">
    <property type="entry name" value="HTH_CROC1"/>
    <property type="match status" value="1"/>
</dbReference>
<reference evidence="3 4" key="1">
    <citation type="submission" date="2018-06" db="EMBL/GenBank/DDBJ databases">
        <title>Draft Whole-Genome Sequence of the purple photosynthetic bacterium Rhodospeudomonas palustris XCP.</title>
        <authorList>
            <person name="Rayyan A."/>
            <person name="Meyer T.E."/>
            <person name="Kyndt J.A."/>
        </authorList>
    </citation>
    <scope>NUCLEOTIDE SEQUENCE [LARGE SCALE GENOMIC DNA]</scope>
    <source>
        <strain evidence="3 4">XCP</strain>
    </source>
</reference>
<evidence type="ECO:0000313" key="3">
    <source>
        <dbReference type="EMBL" id="PZA10769.1"/>
    </source>
</evidence>
<dbReference type="AlphaFoldDB" id="A0A323UEM4"/>
<dbReference type="InterPro" id="IPR001387">
    <property type="entry name" value="Cro/C1-type_HTH"/>
</dbReference>
<feature type="domain" description="HTH cro/C1-type" evidence="2">
    <location>
        <begin position="34"/>
        <end position="88"/>
    </location>
</feature>
<name>A0A323UEM4_RHOPL</name>
<dbReference type="Gene3D" id="1.10.260.40">
    <property type="entry name" value="lambda repressor-like DNA-binding domains"/>
    <property type="match status" value="1"/>
</dbReference>
<dbReference type="SMART" id="SM00530">
    <property type="entry name" value="HTH_XRE"/>
    <property type="match status" value="1"/>
</dbReference>
<dbReference type="GO" id="GO:0003677">
    <property type="term" value="F:DNA binding"/>
    <property type="evidence" value="ECO:0007669"/>
    <property type="project" value="UniProtKB-KW"/>
</dbReference>
<dbReference type="CDD" id="cd00093">
    <property type="entry name" value="HTH_XRE"/>
    <property type="match status" value="1"/>
</dbReference>
<dbReference type="EMBL" id="QKQS01000023">
    <property type="protein sequence ID" value="PZA10769.1"/>
    <property type="molecule type" value="Genomic_DNA"/>
</dbReference>
<dbReference type="PANTHER" id="PTHR46797:SF1">
    <property type="entry name" value="METHYLPHOSPHONATE SYNTHASE"/>
    <property type="match status" value="1"/>
</dbReference>
<dbReference type="Proteomes" id="UP000248134">
    <property type="component" value="Unassembled WGS sequence"/>
</dbReference>
<protein>
    <submittedName>
        <fullName evidence="3">XRE family transcriptional regulator</fullName>
    </submittedName>
</protein>
<accession>A0A323UEM4</accession>
<dbReference type="SUPFAM" id="SSF47413">
    <property type="entry name" value="lambda repressor-like DNA-binding domains"/>
    <property type="match status" value="1"/>
</dbReference>
<organism evidence="3 4">
    <name type="scientific">Rhodopseudomonas palustris</name>
    <dbReference type="NCBI Taxonomy" id="1076"/>
    <lineage>
        <taxon>Bacteria</taxon>
        <taxon>Pseudomonadati</taxon>
        <taxon>Pseudomonadota</taxon>
        <taxon>Alphaproteobacteria</taxon>
        <taxon>Hyphomicrobiales</taxon>
        <taxon>Nitrobacteraceae</taxon>
        <taxon>Rhodopseudomonas</taxon>
    </lineage>
</organism>